<evidence type="ECO:0000313" key="2">
    <source>
        <dbReference type="Proteomes" id="UP000244906"/>
    </source>
</evidence>
<gene>
    <name evidence="1" type="ORF">DC094_00535</name>
</gene>
<proteinExistence type="predicted"/>
<accession>A0A2V1GWT9</accession>
<sequence>MEINMIADLITSLEQLLSLSQQLGGSIAAQKNFAAWVQLPDGEASFNQPAQSAAIKIFNQYQYLDEQPSRNTITMPGLLACTAETLSIATQLNAAKQRFEKLMQQLKTEKIKRDEESLTASIEQILKLRNVEAYETLNRHGLARLNLRQCYRQITVLEQKPLKVSWSWANTRAIKKIKTSKAIEMLLKRPDSDAKEVQLAKLQTLTADTLLAQVQQLTPHRRVNLVFKEQDQIRRQMIKGSLPILYPDLANQKLPDFRPCSAQPSRADRLERLDKKIEEEVFIPSLRIHRYIENN</sequence>
<keyword evidence="2" id="KW-1185">Reference proteome</keyword>
<dbReference type="AlphaFoldDB" id="A0A2V1GWT9"/>
<protein>
    <recommendedName>
        <fullName evidence="3">DNA replication terminus site-binding protein</fullName>
    </recommendedName>
</protein>
<reference evidence="1 2" key="1">
    <citation type="submission" date="2018-04" db="EMBL/GenBank/DDBJ databases">
        <title>Thalassorhabdus spongiae gen. nov., sp. nov., isolated from a marine sponge in South-West Iceland.</title>
        <authorList>
            <person name="Knobloch S."/>
            <person name="Daussin A."/>
            <person name="Johannsson R."/>
            <person name="Marteinsson V.T."/>
        </authorList>
    </citation>
    <scope>NUCLEOTIDE SEQUENCE [LARGE SCALE GENOMIC DNA]</scope>
    <source>
        <strain evidence="1 2">Hp12</strain>
    </source>
</reference>
<name>A0A2V1GWT9_9GAMM</name>
<evidence type="ECO:0008006" key="3">
    <source>
        <dbReference type="Google" id="ProtNLM"/>
    </source>
</evidence>
<dbReference type="GO" id="GO:0003677">
    <property type="term" value="F:DNA binding"/>
    <property type="evidence" value="ECO:0007669"/>
    <property type="project" value="InterPro"/>
</dbReference>
<dbReference type="GO" id="GO:0005737">
    <property type="term" value="C:cytoplasm"/>
    <property type="evidence" value="ECO:0007669"/>
    <property type="project" value="InterPro"/>
</dbReference>
<organism evidence="1 2">
    <name type="scientific">Pelagibaculum spongiae</name>
    <dbReference type="NCBI Taxonomy" id="2080658"/>
    <lineage>
        <taxon>Bacteria</taxon>
        <taxon>Pseudomonadati</taxon>
        <taxon>Pseudomonadota</taxon>
        <taxon>Gammaproteobacteria</taxon>
        <taxon>Oceanospirillales</taxon>
        <taxon>Pelagibaculum</taxon>
    </lineage>
</organism>
<comment type="caution">
    <text evidence="1">The sequence shown here is derived from an EMBL/GenBank/DDBJ whole genome shotgun (WGS) entry which is preliminary data.</text>
</comment>
<dbReference type="SUPFAM" id="SSF56596">
    <property type="entry name" value="Replication terminator protein (Tus)"/>
    <property type="match status" value="1"/>
</dbReference>
<dbReference type="Pfam" id="PF05472">
    <property type="entry name" value="Ter"/>
    <property type="match status" value="1"/>
</dbReference>
<dbReference type="InterPro" id="IPR008865">
    <property type="entry name" value="DNA_replication_term_site-bd"/>
</dbReference>
<evidence type="ECO:0000313" key="1">
    <source>
        <dbReference type="EMBL" id="PVZ71564.1"/>
    </source>
</evidence>
<dbReference type="InterPro" id="IPR036384">
    <property type="entry name" value="Tus_sf"/>
</dbReference>
<dbReference type="Proteomes" id="UP000244906">
    <property type="component" value="Unassembled WGS sequence"/>
</dbReference>
<dbReference type="GO" id="GO:0006274">
    <property type="term" value="P:DNA replication termination"/>
    <property type="evidence" value="ECO:0007669"/>
    <property type="project" value="InterPro"/>
</dbReference>
<dbReference type="EMBL" id="QDDL01000001">
    <property type="protein sequence ID" value="PVZ71564.1"/>
    <property type="molecule type" value="Genomic_DNA"/>
</dbReference>